<evidence type="ECO:0000313" key="3">
    <source>
        <dbReference type="EMBL" id="SVB38236.1"/>
    </source>
</evidence>
<feature type="domain" description="Sulfatase-modifying factor enzyme-like" evidence="1">
    <location>
        <begin position="314"/>
        <end position="486"/>
    </location>
</feature>
<dbReference type="PANTHER" id="PTHR23150">
    <property type="entry name" value="SULFATASE MODIFYING FACTOR 1, 2"/>
    <property type="match status" value="1"/>
</dbReference>
<dbReference type="InterPro" id="IPR051043">
    <property type="entry name" value="Sulfatase_Mod_Factor_Kinase"/>
</dbReference>
<reference evidence="3" key="1">
    <citation type="submission" date="2018-05" db="EMBL/GenBank/DDBJ databases">
        <authorList>
            <person name="Lanie J.A."/>
            <person name="Ng W.-L."/>
            <person name="Kazmierczak K.M."/>
            <person name="Andrzejewski T.M."/>
            <person name="Davidsen T.M."/>
            <person name="Wayne K.J."/>
            <person name="Tettelin H."/>
            <person name="Glass J.I."/>
            <person name="Rusch D."/>
            <person name="Podicherti R."/>
            <person name="Tsui H.-C.T."/>
            <person name="Winkler M.E."/>
        </authorList>
    </citation>
    <scope>NUCLEOTIDE SEQUENCE</scope>
</reference>
<evidence type="ECO:0008006" key="4">
    <source>
        <dbReference type="Google" id="ProtNLM"/>
    </source>
</evidence>
<sequence>MLLMKKIHFIVTIAMILINVKGFSQNRISVTGKVSNIDGKLLANAVLSLSRQNAIATTNRFGEFDLGKIFTNDTVLVNIPGYQSTIAPVTSEINFTLYPTSEIRERINNAREGEIVSIPSGIHYLYPDFRSDSTIGVHIKNKRDLTIRGESGAEIRMRWLNADIIRISGSQNILIENLIIGHHDPMDESSDRTTILIEGSNDILINNTNIDGSGKVGISARESNGIVIDNSSINNNSDFAFVFSECNSISIKETLIADNGDIISNEERNVEMIENTFKVSGYFVPEFVSVDGGTIEILDESIIPPPEPQLLNAGDLYVGRTEVTFDQYDGFCEATGRTKPDDSEWGRGDNPVINITIKDAKVYCEWLSALLNKNIRLPSSSEWEYAARGGKRGGDDNQYSGSNIIGEVAWCKFNSDNRIHNVAQKIPNELNIFDMSGNVYEFCTDRMDSLLVLKGGSWANGGVGCRLTDHVVSEVGFWDDNIGFRCFQDR</sequence>
<proteinExistence type="predicted"/>
<dbReference type="Pfam" id="PF03781">
    <property type="entry name" value="FGE-sulfatase"/>
    <property type="match status" value="1"/>
</dbReference>
<protein>
    <recommendedName>
        <fullName evidence="4">Sulfatase-modifying factor enzyme domain-containing protein</fullName>
    </recommendedName>
</protein>
<dbReference type="InterPro" id="IPR011050">
    <property type="entry name" value="Pectin_lyase_fold/virulence"/>
</dbReference>
<evidence type="ECO:0000259" key="1">
    <source>
        <dbReference type="Pfam" id="PF03781"/>
    </source>
</evidence>
<name>A0A382DIC6_9ZZZZ</name>
<organism evidence="3">
    <name type="scientific">marine metagenome</name>
    <dbReference type="NCBI Taxonomy" id="408172"/>
    <lineage>
        <taxon>unclassified sequences</taxon>
        <taxon>metagenomes</taxon>
        <taxon>ecological metagenomes</taxon>
    </lineage>
</organism>
<dbReference type="InterPro" id="IPR039448">
    <property type="entry name" value="Beta_helix"/>
</dbReference>
<dbReference type="InterPro" id="IPR005532">
    <property type="entry name" value="SUMF_dom"/>
</dbReference>
<dbReference type="AlphaFoldDB" id="A0A382DIC6"/>
<dbReference type="Gene3D" id="3.90.1580.10">
    <property type="entry name" value="paralog of FGE (formylglycine-generating enzyme)"/>
    <property type="match status" value="1"/>
</dbReference>
<dbReference type="InterPro" id="IPR012334">
    <property type="entry name" value="Pectin_lyas_fold"/>
</dbReference>
<dbReference type="SUPFAM" id="SSF49464">
    <property type="entry name" value="Carboxypeptidase regulatory domain-like"/>
    <property type="match status" value="1"/>
</dbReference>
<dbReference type="InterPro" id="IPR016187">
    <property type="entry name" value="CTDL_fold"/>
</dbReference>
<dbReference type="Pfam" id="PF13229">
    <property type="entry name" value="Beta_helix"/>
    <property type="match status" value="1"/>
</dbReference>
<evidence type="ECO:0000259" key="2">
    <source>
        <dbReference type="Pfam" id="PF13229"/>
    </source>
</evidence>
<dbReference type="InterPro" id="IPR008969">
    <property type="entry name" value="CarboxyPept-like_regulatory"/>
</dbReference>
<accession>A0A382DIC6</accession>
<dbReference type="Gene3D" id="2.160.20.10">
    <property type="entry name" value="Single-stranded right-handed beta-helix, Pectin lyase-like"/>
    <property type="match status" value="1"/>
</dbReference>
<dbReference type="PANTHER" id="PTHR23150:SF19">
    <property type="entry name" value="FORMYLGLYCINE-GENERATING ENZYME"/>
    <property type="match status" value="1"/>
</dbReference>
<dbReference type="EMBL" id="UINC01039564">
    <property type="protein sequence ID" value="SVB38236.1"/>
    <property type="molecule type" value="Genomic_DNA"/>
</dbReference>
<dbReference type="SUPFAM" id="SSF56436">
    <property type="entry name" value="C-type lectin-like"/>
    <property type="match status" value="1"/>
</dbReference>
<dbReference type="InterPro" id="IPR042095">
    <property type="entry name" value="SUMF_sf"/>
</dbReference>
<dbReference type="GO" id="GO:0120147">
    <property type="term" value="F:formylglycine-generating oxidase activity"/>
    <property type="evidence" value="ECO:0007669"/>
    <property type="project" value="TreeGrafter"/>
</dbReference>
<dbReference type="SUPFAM" id="SSF51126">
    <property type="entry name" value="Pectin lyase-like"/>
    <property type="match status" value="1"/>
</dbReference>
<feature type="domain" description="Right handed beta helix" evidence="2">
    <location>
        <begin position="136"/>
        <end position="281"/>
    </location>
</feature>
<gene>
    <name evidence="3" type="ORF">METZ01_LOCUS191090</name>
</gene>